<dbReference type="Proteomes" id="UP000823123">
    <property type="component" value="Unassembled WGS sequence"/>
</dbReference>
<dbReference type="Gene3D" id="3.40.50.300">
    <property type="entry name" value="P-loop containing nucleotide triphosphate hydrolases"/>
    <property type="match status" value="1"/>
</dbReference>
<sequence>MTNFKDLDFLVESLRKVDNGKNHIFITGNIKVGKTTLLKAFIEKYYKDSKIDGIMTELVITDLFRIELFRYGTDERFVIGERKNEMEFFDDVFLKKSFEFMEDFKDNDILIFDEIGNKELHLREYSKKLLSLFEKNRIFAVLKKAGNPIFENLKNLNNFVIFDLDKFYE</sequence>
<organism evidence="1 2">
    <name type="scientific">Parvimonas parva</name>
    <dbReference type="NCBI Taxonomy" id="2769485"/>
    <lineage>
        <taxon>Bacteria</taxon>
        <taxon>Bacillati</taxon>
        <taxon>Bacillota</taxon>
        <taxon>Tissierellia</taxon>
        <taxon>Tissierellales</taxon>
        <taxon>Peptoniphilaceae</taxon>
        <taxon>Parvimonas</taxon>
    </lineage>
</organism>
<evidence type="ECO:0008006" key="3">
    <source>
        <dbReference type="Google" id="ProtNLM"/>
    </source>
</evidence>
<comment type="caution">
    <text evidence="1">The sequence shown here is derived from an EMBL/GenBank/DDBJ whole genome shotgun (WGS) entry which is preliminary data.</text>
</comment>
<evidence type="ECO:0000313" key="1">
    <source>
        <dbReference type="EMBL" id="MBK1467823.1"/>
    </source>
</evidence>
<gene>
    <name evidence="1" type="ORF">IBJ83_00615</name>
</gene>
<dbReference type="Pfam" id="PF03266">
    <property type="entry name" value="NTPase_1"/>
    <property type="match status" value="1"/>
</dbReference>
<dbReference type="RefSeq" id="WP_201274936.1">
    <property type="nucleotide sequence ID" value="NZ_JACVDA010000002.1"/>
</dbReference>
<dbReference type="InterPro" id="IPR004948">
    <property type="entry name" value="Nuc-triphosphatase_THEP1"/>
</dbReference>
<proteinExistence type="predicted"/>
<dbReference type="EMBL" id="JACVDA010000002">
    <property type="protein sequence ID" value="MBK1467823.1"/>
    <property type="molecule type" value="Genomic_DNA"/>
</dbReference>
<name>A0ABS1C799_9FIRM</name>
<protein>
    <recommendedName>
        <fullName evidence="3">AAA+ ATPase domain-containing protein</fullName>
    </recommendedName>
</protein>
<reference evidence="1 2" key="1">
    <citation type="submission" date="2020-09" db="EMBL/GenBank/DDBJ databases">
        <title>Parvimonas S3374 sp. nov.</title>
        <authorList>
            <person name="Buhl M."/>
        </authorList>
    </citation>
    <scope>NUCLEOTIDE SEQUENCE [LARGE SCALE GENOMIC DNA]</scope>
    <source>
        <strain evidence="1 2">S3374</strain>
    </source>
</reference>
<dbReference type="SUPFAM" id="SSF52540">
    <property type="entry name" value="P-loop containing nucleoside triphosphate hydrolases"/>
    <property type="match status" value="1"/>
</dbReference>
<keyword evidence="2" id="KW-1185">Reference proteome</keyword>
<evidence type="ECO:0000313" key="2">
    <source>
        <dbReference type="Proteomes" id="UP000823123"/>
    </source>
</evidence>
<accession>A0ABS1C799</accession>
<dbReference type="InterPro" id="IPR027417">
    <property type="entry name" value="P-loop_NTPase"/>
</dbReference>